<accession>A0AAJ0GUQ5</accession>
<reference evidence="1" key="1">
    <citation type="journal article" date="2023" name="Mol. Phylogenet. Evol.">
        <title>Genome-scale phylogeny and comparative genomics of the fungal order Sordariales.</title>
        <authorList>
            <person name="Hensen N."/>
            <person name="Bonometti L."/>
            <person name="Westerberg I."/>
            <person name="Brannstrom I.O."/>
            <person name="Guillou S."/>
            <person name="Cros-Aarteil S."/>
            <person name="Calhoun S."/>
            <person name="Haridas S."/>
            <person name="Kuo A."/>
            <person name="Mondo S."/>
            <person name="Pangilinan J."/>
            <person name="Riley R."/>
            <person name="LaButti K."/>
            <person name="Andreopoulos B."/>
            <person name="Lipzen A."/>
            <person name="Chen C."/>
            <person name="Yan M."/>
            <person name="Daum C."/>
            <person name="Ng V."/>
            <person name="Clum A."/>
            <person name="Steindorff A."/>
            <person name="Ohm R.A."/>
            <person name="Martin F."/>
            <person name="Silar P."/>
            <person name="Natvig D.O."/>
            <person name="Lalanne C."/>
            <person name="Gautier V."/>
            <person name="Ament-Velasquez S.L."/>
            <person name="Kruys A."/>
            <person name="Hutchinson M.I."/>
            <person name="Powell A.J."/>
            <person name="Barry K."/>
            <person name="Miller A.N."/>
            <person name="Grigoriev I.V."/>
            <person name="Debuchy R."/>
            <person name="Gladieux P."/>
            <person name="Hiltunen Thoren M."/>
            <person name="Johannesson H."/>
        </authorList>
    </citation>
    <scope>NUCLEOTIDE SEQUENCE</scope>
    <source>
        <strain evidence="1">CBS 333.67</strain>
    </source>
</reference>
<evidence type="ECO:0000313" key="2">
    <source>
        <dbReference type="Proteomes" id="UP001273166"/>
    </source>
</evidence>
<evidence type="ECO:0000313" key="1">
    <source>
        <dbReference type="EMBL" id="KAK3306325.1"/>
    </source>
</evidence>
<dbReference type="GeneID" id="87889518"/>
<dbReference type="SUPFAM" id="SSF56112">
    <property type="entry name" value="Protein kinase-like (PK-like)"/>
    <property type="match status" value="1"/>
</dbReference>
<proteinExistence type="predicted"/>
<protein>
    <recommendedName>
        <fullName evidence="3">Protein kinase domain-containing protein</fullName>
    </recommendedName>
</protein>
<dbReference type="RefSeq" id="XP_062722105.1">
    <property type="nucleotide sequence ID" value="XM_062870689.1"/>
</dbReference>
<organism evidence="1 2">
    <name type="scientific">Chaetomium strumarium</name>
    <dbReference type="NCBI Taxonomy" id="1170767"/>
    <lineage>
        <taxon>Eukaryota</taxon>
        <taxon>Fungi</taxon>
        <taxon>Dikarya</taxon>
        <taxon>Ascomycota</taxon>
        <taxon>Pezizomycotina</taxon>
        <taxon>Sordariomycetes</taxon>
        <taxon>Sordariomycetidae</taxon>
        <taxon>Sordariales</taxon>
        <taxon>Chaetomiaceae</taxon>
        <taxon>Chaetomium</taxon>
    </lineage>
</organism>
<gene>
    <name evidence="1" type="ORF">B0T15DRAFT_566173</name>
</gene>
<dbReference type="AlphaFoldDB" id="A0AAJ0GUQ5"/>
<comment type="caution">
    <text evidence="1">The sequence shown here is derived from an EMBL/GenBank/DDBJ whole genome shotgun (WGS) entry which is preliminary data.</text>
</comment>
<reference evidence="1" key="2">
    <citation type="submission" date="2023-06" db="EMBL/GenBank/DDBJ databases">
        <authorList>
            <consortium name="Lawrence Berkeley National Laboratory"/>
            <person name="Mondo S.J."/>
            <person name="Hensen N."/>
            <person name="Bonometti L."/>
            <person name="Westerberg I."/>
            <person name="Brannstrom I.O."/>
            <person name="Guillou S."/>
            <person name="Cros-Aarteil S."/>
            <person name="Calhoun S."/>
            <person name="Haridas S."/>
            <person name="Kuo A."/>
            <person name="Pangilinan J."/>
            <person name="Riley R."/>
            <person name="Labutti K."/>
            <person name="Andreopoulos B."/>
            <person name="Lipzen A."/>
            <person name="Chen C."/>
            <person name="Yanf M."/>
            <person name="Daum C."/>
            <person name="Ng V."/>
            <person name="Clum A."/>
            <person name="Steindorff A."/>
            <person name="Ohm R."/>
            <person name="Martin F."/>
            <person name="Silar P."/>
            <person name="Natvig D."/>
            <person name="Lalanne C."/>
            <person name="Gautier V."/>
            <person name="Ament-Velasquez S.L."/>
            <person name="Kruys A."/>
            <person name="Hutchinson M.I."/>
            <person name="Powell A.J."/>
            <person name="Barry K."/>
            <person name="Miller A.N."/>
            <person name="Grigoriev I.V."/>
            <person name="Debuchy R."/>
            <person name="Gladieux P."/>
            <person name="Thoren M.H."/>
            <person name="Johannesson H."/>
        </authorList>
    </citation>
    <scope>NUCLEOTIDE SEQUENCE</scope>
    <source>
        <strain evidence="1">CBS 333.67</strain>
    </source>
</reference>
<evidence type="ECO:0008006" key="3">
    <source>
        <dbReference type="Google" id="ProtNLM"/>
    </source>
</evidence>
<dbReference type="Proteomes" id="UP001273166">
    <property type="component" value="Unassembled WGS sequence"/>
</dbReference>
<name>A0AAJ0GUQ5_9PEZI</name>
<dbReference type="InterPro" id="IPR011009">
    <property type="entry name" value="Kinase-like_dom_sf"/>
</dbReference>
<keyword evidence="2" id="KW-1185">Reference proteome</keyword>
<dbReference type="EMBL" id="JAUDZG010000003">
    <property type="protein sequence ID" value="KAK3306325.1"/>
    <property type="molecule type" value="Genomic_DNA"/>
</dbReference>
<sequence length="349" mass="38441">METPVPYGCSPGNASPTLVGIRYVGDGLSSALFSFHYNGVPFHIVAANPEDHAGGETLVPPRYDFADSVEGRILQTIYALSQQFDEADADKARKRLEEQFADLAAMLYPVTHTLQVLTDFGQSELAFTCRIMDGYPVIPEPVSEHWLRAIGLDLTATNVPIVDASQVFLVCHLQGLAWKVTMAGEVMVCKTTNESMRGLDIAAELGTLLRIRSANARLSVPELKAIVVSRRGVVGILRFPNAGDLYHLLARIGLGDTLAERTISFRRMWALQIWDTKKALSKLGIWPWYDLRTDNIIINEDGDAVLLGLGGRNELPWVCHYPDGSVHGDAVKLLRIMSALKVERLSDAE</sequence>